<dbReference type="PATRIC" id="fig|264459.3.peg.380"/>
<evidence type="ECO:0000313" key="1">
    <source>
        <dbReference type="EMBL" id="KPY84946.1"/>
    </source>
</evidence>
<evidence type="ECO:0000313" key="2">
    <source>
        <dbReference type="Proteomes" id="UP000050384"/>
    </source>
</evidence>
<sequence length="310" mass="34799">MKTVLAICVGTGEDRPPSKRRCQVSLTNKDVITAFIEDFKSMHRDDLQPDVVCDFDGDPSQLAQVIPIGGKPTLQFSYRFADSTVSDHSDLFYCLIIAGHELAHWANAHTKHLDKDDLDSKAIEMWADFFGTRLVFTAVARCTNVKAIIAGRLRTPAFEAAGPDALLPQYGRALRRVYDDVFVPAGLSPKYPSPKERAHICAAGVTSFFYRHLGQMHQGRTIFALRSVLLDPFKDLLDLFQDDVTPDDSDELSYRNIEIHLGLKQGRPLITPGVRPEFNQLVGTHYLGHAENKVHREELRDKVRAWGVDV</sequence>
<protein>
    <submittedName>
        <fullName evidence="1">Uncharacterized protein</fullName>
    </submittedName>
</protein>
<proteinExistence type="predicted"/>
<gene>
    <name evidence="1" type="ORF">ALO94_00225</name>
</gene>
<organism evidence="1 2">
    <name type="scientific">Pseudomonas syringae pv. spinaceae</name>
    <dbReference type="NCBI Taxonomy" id="264459"/>
    <lineage>
        <taxon>Bacteria</taxon>
        <taxon>Pseudomonadati</taxon>
        <taxon>Pseudomonadota</taxon>
        <taxon>Gammaproteobacteria</taxon>
        <taxon>Pseudomonadales</taxon>
        <taxon>Pseudomonadaceae</taxon>
        <taxon>Pseudomonas</taxon>
        <taxon>Pseudomonas syringae</taxon>
    </lineage>
</organism>
<reference evidence="1 2" key="1">
    <citation type="submission" date="2015-09" db="EMBL/GenBank/DDBJ databases">
        <title>Genome announcement of multiple Pseudomonas syringae strains.</title>
        <authorList>
            <person name="Thakur S."/>
            <person name="Wang P.W."/>
            <person name="Gong Y."/>
            <person name="Weir B.S."/>
            <person name="Guttman D.S."/>
        </authorList>
    </citation>
    <scope>NUCLEOTIDE SEQUENCE [LARGE SCALE GENOMIC DNA]</scope>
    <source>
        <strain evidence="1 2">ICMP16929</strain>
    </source>
</reference>
<dbReference type="EMBL" id="LJRI01000906">
    <property type="protein sequence ID" value="KPY84946.1"/>
    <property type="molecule type" value="Genomic_DNA"/>
</dbReference>
<accession>A0A0Q0AZA9</accession>
<comment type="caution">
    <text evidence="1">The sequence shown here is derived from an EMBL/GenBank/DDBJ whole genome shotgun (WGS) entry which is preliminary data.</text>
</comment>
<dbReference type="Proteomes" id="UP000050384">
    <property type="component" value="Unassembled WGS sequence"/>
</dbReference>
<name>A0A0Q0AZA9_PSESX</name>
<dbReference type="AlphaFoldDB" id="A0A0Q0AZA9"/>